<name>A0A0B7B905_9EUPU</name>
<protein>
    <recommendedName>
        <fullName evidence="2">Endonuclease/exonuclease/phosphatase domain-containing protein</fullName>
    </recommendedName>
</protein>
<dbReference type="EMBL" id="HACG01041946">
    <property type="protein sequence ID" value="CEK88811.1"/>
    <property type="molecule type" value="Transcribed_RNA"/>
</dbReference>
<organism evidence="1">
    <name type="scientific">Arion vulgaris</name>
    <dbReference type="NCBI Taxonomy" id="1028688"/>
    <lineage>
        <taxon>Eukaryota</taxon>
        <taxon>Metazoa</taxon>
        <taxon>Spiralia</taxon>
        <taxon>Lophotrochozoa</taxon>
        <taxon>Mollusca</taxon>
        <taxon>Gastropoda</taxon>
        <taxon>Heterobranchia</taxon>
        <taxon>Euthyneura</taxon>
        <taxon>Panpulmonata</taxon>
        <taxon>Eupulmonata</taxon>
        <taxon>Stylommatophora</taxon>
        <taxon>Helicina</taxon>
        <taxon>Arionoidea</taxon>
        <taxon>Arionidae</taxon>
        <taxon>Arion</taxon>
    </lineage>
</organism>
<reference evidence="1" key="1">
    <citation type="submission" date="2014-12" db="EMBL/GenBank/DDBJ databases">
        <title>Insight into the proteome of Arion vulgaris.</title>
        <authorList>
            <person name="Aradska J."/>
            <person name="Bulat T."/>
            <person name="Smidak R."/>
            <person name="Sarate P."/>
            <person name="Gangsoo J."/>
            <person name="Sialana F."/>
            <person name="Bilban M."/>
            <person name="Lubec G."/>
        </authorList>
    </citation>
    <scope>NUCLEOTIDE SEQUENCE</scope>
    <source>
        <tissue evidence="1">Skin</tissue>
    </source>
</reference>
<proteinExistence type="predicted"/>
<gene>
    <name evidence="1" type="primary">ORF167160</name>
</gene>
<evidence type="ECO:0000313" key="1">
    <source>
        <dbReference type="EMBL" id="CEK88811.1"/>
    </source>
</evidence>
<evidence type="ECO:0008006" key="2">
    <source>
        <dbReference type="Google" id="ProtNLM"/>
    </source>
</evidence>
<dbReference type="AlphaFoldDB" id="A0A0B7B905"/>
<sequence>SMTHQPSTKEDRKIYPTDLVFATGDIAHNLNRTFMEQLGDSDHKPVKLSLKNRYFTRPKNNDPVELQKS</sequence>
<feature type="non-terminal residue" evidence="1">
    <location>
        <position position="1"/>
    </location>
</feature>
<accession>A0A0B7B905</accession>